<proteinExistence type="predicted"/>
<evidence type="ECO:0000256" key="2">
    <source>
        <dbReference type="SAM" id="Phobius"/>
    </source>
</evidence>
<comment type="caution">
    <text evidence="3">The sequence shown here is derived from an EMBL/GenBank/DDBJ whole genome shotgun (WGS) entry which is preliminary data.</text>
</comment>
<reference evidence="3 4" key="1">
    <citation type="journal article" date="2014" name="Agronomy (Basel)">
        <title>A Draft Genome Sequence for Ensete ventricosum, the Drought-Tolerant Tree Against Hunger.</title>
        <authorList>
            <person name="Harrison J."/>
            <person name="Moore K.A."/>
            <person name="Paszkiewicz K."/>
            <person name="Jones T."/>
            <person name="Grant M."/>
            <person name="Ambacheew D."/>
            <person name="Muzemil S."/>
            <person name="Studholme D.J."/>
        </authorList>
    </citation>
    <scope>NUCLEOTIDE SEQUENCE [LARGE SCALE GENOMIC DNA]</scope>
</reference>
<accession>A0A427AI77</accession>
<organism evidence="3 4">
    <name type="scientific">Ensete ventricosum</name>
    <name type="common">Abyssinian banana</name>
    <name type="synonym">Musa ensete</name>
    <dbReference type="NCBI Taxonomy" id="4639"/>
    <lineage>
        <taxon>Eukaryota</taxon>
        <taxon>Viridiplantae</taxon>
        <taxon>Streptophyta</taxon>
        <taxon>Embryophyta</taxon>
        <taxon>Tracheophyta</taxon>
        <taxon>Spermatophyta</taxon>
        <taxon>Magnoliopsida</taxon>
        <taxon>Liliopsida</taxon>
        <taxon>Zingiberales</taxon>
        <taxon>Musaceae</taxon>
        <taxon>Ensete</taxon>
    </lineage>
</organism>
<name>A0A427AI77_ENSVE</name>
<dbReference type="Proteomes" id="UP000287651">
    <property type="component" value="Unassembled WGS sequence"/>
</dbReference>
<keyword evidence="2" id="KW-0812">Transmembrane</keyword>
<gene>
    <name evidence="3" type="ORF">B296_00009456</name>
</gene>
<evidence type="ECO:0000313" key="3">
    <source>
        <dbReference type="EMBL" id="RRT75957.1"/>
    </source>
</evidence>
<keyword evidence="2" id="KW-0472">Membrane</keyword>
<protein>
    <submittedName>
        <fullName evidence="3">Uncharacterized protein</fullName>
    </submittedName>
</protein>
<evidence type="ECO:0000256" key="1">
    <source>
        <dbReference type="SAM" id="MobiDB-lite"/>
    </source>
</evidence>
<feature type="transmembrane region" description="Helical" evidence="2">
    <location>
        <begin position="126"/>
        <end position="149"/>
    </location>
</feature>
<dbReference type="AlphaFoldDB" id="A0A427AI77"/>
<evidence type="ECO:0000313" key="4">
    <source>
        <dbReference type="Proteomes" id="UP000287651"/>
    </source>
</evidence>
<keyword evidence="2" id="KW-1133">Transmembrane helix</keyword>
<dbReference type="EMBL" id="AMZH03002330">
    <property type="protein sequence ID" value="RRT75957.1"/>
    <property type="molecule type" value="Genomic_DNA"/>
</dbReference>
<sequence length="173" mass="19714">MYRSREIKRSGKALCEFEGTESIKRRVLAKNMYCLSDKGETDQSTGYCNKGGGGGGRRQARKQWARSQETRGKETKKRVRVRNLEELENSQSLPRLEKTMRATSASHRTDSSYAFLRRPLRRLEKVTCRLAAFSISLTSVFPLTISLSLSPNELCDLFTLQLPSQWFSEPDGL</sequence>
<feature type="region of interest" description="Disordered" evidence="1">
    <location>
        <begin position="40"/>
        <end position="77"/>
    </location>
</feature>